<dbReference type="SUPFAM" id="SSF103084">
    <property type="entry name" value="Holliday junction resolvase RusA"/>
    <property type="match status" value="1"/>
</dbReference>
<reference evidence="1" key="1">
    <citation type="submission" date="2020-04" db="EMBL/GenBank/DDBJ databases">
        <authorList>
            <person name="Chiriac C."/>
            <person name="Salcher M."/>
            <person name="Ghai R."/>
            <person name="Kavagutti S V."/>
        </authorList>
    </citation>
    <scope>NUCLEOTIDE SEQUENCE</scope>
</reference>
<accession>A0A6J5MJB2</accession>
<dbReference type="EMBL" id="LR797104">
    <property type="protein sequence ID" value="CAB4187428.1"/>
    <property type="molecule type" value="Genomic_DNA"/>
</dbReference>
<dbReference type="InterPro" id="IPR036614">
    <property type="entry name" value="RusA-like_sf"/>
</dbReference>
<name>A0A6J5MJB2_9CAUD</name>
<dbReference type="EMBL" id="LR796951">
    <property type="protein sequence ID" value="CAB4177519.1"/>
    <property type="molecule type" value="Genomic_DNA"/>
</dbReference>
<dbReference type="EMBL" id="LR796473">
    <property type="protein sequence ID" value="CAB4146774.1"/>
    <property type="molecule type" value="Genomic_DNA"/>
</dbReference>
<sequence length="125" mass="14071">MRHLIAQLDLPVPPSVNGIWRVARGRVIKSANYRKWLVEATIAEAQQGAKPKKPPEKKVKILIEVIPGKGFRPDRDLDNVPKPIMDFLVQSGYLIDDSCKFIREITVRLIEEPAQNGYVTVSIIG</sequence>
<organism evidence="1">
    <name type="scientific">uncultured Caudovirales phage</name>
    <dbReference type="NCBI Taxonomy" id="2100421"/>
    <lineage>
        <taxon>Viruses</taxon>
        <taxon>Duplodnaviria</taxon>
        <taxon>Heunggongvirae</taxon>
        <taxon>Uroviricota</taxon>
        <taxon>Caudoviricetes</taxon>
        <taxon>Peduoviridae</taxon>
        <taxon>Maltschvirus</taxon>
        <taxon>Maltschvirus maltsch</taxon>
    </lineage>
</organism>
<evidence type="ECO:0000313" key="2">
    <source>
        <dbReference type="EMBL" id="CAB4164467.1"/>
    </source>
</evidence>
<evidence type="ECO:0000313" key="4">
    <source>
        <dbReference type="EMBL" id="CAB4187428.1"/>
    </source>
</evidence>
<dbReference type="GO" id="GO:0006281">
    <property type="term" value="P:DNA repair"/>
    <property type="evidence" value="ECO:0007669"/>
    <property type="project" value="InterPro"/>
</dbReference>
<evidence type="ECO:0000313" key="1">
    <source>
        <dbReference type="EMBL" id="CAB4146774.1"/>
    </source>
</evidence>
<dbReference type="Gene3D" id="3.30.1330.70">
    <property type="entry name" value="Holliday junction resolvase RusA"/>
    <property type="match status" value="1"/>
</dbReference>
<protein>
    <submittedName>
        <fullName evidence="1">Endodeoxyribonuclease RUS</fullName>
    </submittedName>
</protein>
<dbReference type="InterPro" id="IPR008822">
    <property type="entry name" value="Endonuclease_RusA-like"/>
</dbReference>
<dbReference type="EMBL" id="LR796764">
    <property type="protein sequence ID" value="CAB4164467.1"/>
    <property type="molecule type" value="Genomic_DNA"/>
</dbReference>
<dbReference type="Pfam" id="PF05866">
    <property type="entry name" value="RusA"/>
    <property type="match status" value="1"/>
</dbReference>
<dbReference type="GO" id="GO:0006310">
    <property type="term" value="P:DNA recombination"/>
    <property type="evidence" value="ECO:0007669"/>
    <property type="project" value="InterPro"/>
</dbReference>
<gene>
    <name evidence="3" type="ORF">UFOVP1003_5</name>
    <name evidence="4" type="ORF">UFOVP1153_21</name>
    <name evidence="1" type="ORF">UFOVP493_21</name>
    <name evidence="2" type="ORF">UFOVP829_43</name>
</gene>
<evidence type="ECO:0000313" key="3">
    <source>
        <dbReference type="EMBL" id="CAB4177519.1"/>
    </source>
</evidence>
<dbReference type="GO" id="GO:0000287">
    <property type="term" value="F:magnesium ion binding"/>
    <property type="evidence" value="ECO:0007669"/>
    <property type="project" value="InterPro"/>
</dbReference>
<proteinExistence type="predicted"/>